<keyword evidence="1" id="KW-0472">Membrane</keyword>
<gene>
    <name evidence="2" type="ORF">CCR75_005094</name>
</gene>
<dbReference type="Proteomes" id="UP000294530">
    <property type="component" value="Unassembled WGS sequence"/>
</dbReference>
<dbReference type="OrthoDB" id="434519at2759"/>
<feature type="transmembrane region" description="Helical" evidence="1">
    <location>
        <begin position="6"/>
        <end position="26"/>
    </location>
</feature>
<name>A0A976FQC8_BRELC</name>
<accession>A0A976FQC8</accession>
<feature type="transmembrane region" description="Helical" evidence="1">
    <location>
        <begin position="287"/>
        <end position="306"/>
    </location>
</feature>
<dbReference type="GeneID" id="94348848"/>
<feature type="transmembrane region" description="Helical" evidence="1">
    <location>
        <begin position="167"/>
        <end position="185"/>
    </location>
</feature>
<sequence>MIVKEAISLASVTIFGGAVCDFLLNLWKKSMNTNSSLINWDFVLVMQPMLLMGAAFGASIISWFSAGLFSIALIVYLVYISLKTLKKAQIVGYEEGWRCFRNQNSETISLLGTSSRNFESNDVSFQCKGGLPWRKLGINLGLLTATVFLTSLQGGKHFRSPLGIPQTSFFSFIVSMLPFIFLSVVSHYQMKGAVATYQRQQIPGFILLPNEVQWSPDSIKRLPLHLLGIGAISGAFGVSSEEATSVLLRQVNFAPVVVSAMSATTVFFVSGMASFDFFLWGKLNLDLAKFLVPLGFLMTFLGRICLMKIACNAKSRTLLLFALTASMFISIVTFAFVELRSVFIF</sequence>
<keyword evidence="3" id="KW-1185">Reference proteome</keyword>
<dbReference type="KEGG" id="blac:94348848"/>
<feature type="transmembrane region" description="Helical" evidence="1">
    <location>
        <begin position="38"/>
        <end position="57"/>
    </location>
</feature>
<dbReference type="PANTHER" id="PTHR14255:SF3">
    <property type="entry name" value="SULFITE EXPORTER TAUE_SAFE FAMILY PROTEIN 5-RELATED"/>
    <property type="match status" value="1"/>
</dbReference>
<dbReference type="GO" id="GO:0016567">
    <property type="term" value="P:protein ubiquitination"/>
    <property type="evidence" value="ECO:0007669"/>
    <property type="project" value="TreeGrafter"/>
</dbReference>
<evidence type="ECO:0000256" key="1">
    <source>
        <dbReference type="SAM" id="Phobius"/>
    </source>
</evidence>
<evidence type="ECO:0000313" key="3">
    <source>
        <dbReference type="Proteomes" id="UP000294530"/>
    </source>
</evidence>
<proteinExistence type="predicted"/>
<feature type="transmembrane region" description="Helical" evidence="1">
    <location>
        <begin position="63"/>
        <end position="82"/>
    </location>
</feature>
<feature type="transmembrane region" description="Helical" evidence="1">
    <location>
        <begin position="136"/>
        <end position="155"/>
    </location>
</feature>
<reference evidence="2 3" key="1">
    <citation type="journal article" date="2021" name="Genome Biol.">
        <title>AFLAP: assembly-free linkage analysis pipeline using k-mers from genome sequencing data.</title>
        <authorList>
            <person name="Fletcher K."/>
            <person name="Zhang L."/>
            <person name="Gil J."/>
            <person name="Han R."/>
            <person name="Cavanaugh K."/>
            <person name="Michelmore R."/>
        </authorList>
    </citation>
    <scope>NUCLEOTIDE SEQUENCE [LARGE SCALE GENOMIC DNA]</scope>
    <source>
        <strain evidence="2 3">SF5</strain>
    </source>
</reference>
<dbReference type="AlphaFoldDB" id="A0A976FQC8"/>
<evidence type="ECO:0000313" key="2">
    <source>
        <dbReference type="EMBL" id="TDH70629.1"/>
    </source>
</evidence>
<protein>
    <submittedName>
        <fullName evidence="2">Uncharacterized protein</fullName>
    </submittedName>
</protein>
<dbReference type="EMBL" id="SHOA02000069">
    <property type="protein sequence ID" value="TDH70629.1"/>
    <property type="molecule type" value="Genomic_DNA"/>
</dbReference>
<dbReference type="RefSeq" id="XP_067820128.1">
    <property type="nucleotide sequence ID" value="XM_067963177.1"/>
</dbReference>
<comment type="caution">
    <text evidence="2">The sequence shown here is derived from an EMBL/GenBank/DDBJ whole genome shotgun (WGS) entry which is preliminary data.</text>
</comment>
<dbReference type="GO" id="GO:0031464">
    <property type="term" value="C:Cul4A-RING E3 ubiquitin ligase complex"/>
    <property type="evidence" value="ECO:0007669"/>
    <property type="project" value="TreeGrafter"/>
</dbReference>
<keyword evidence="1" id="KW-0812">Transmembrane</keyword>
<feature type="transmembrane region" description="Helical" evidence="1">
    <location>
        <begin position="253"/>
        <end position="275"/>
    </location>
</feature>
<organism evidence="2 3">
    <name type="scientific">Bremia lactucae</name>
    <name type="common">Lettuce downy mildew</name>
    <dbReference type="NCBI Taxonomy" id="4779"/>
    <lineage>
        <taxon>Eukaryota</taxon>
        <taxon>Sar</taxon>
        <taxon>Stramenopiles</taxon>
        <taxon>Oomycota</taxon>
        <taxon>Peronosporomycetes</taxon>
        <taxon>Peronosporales</taxon>
        <taxon>Peronosporaceae</taxon>
        <taxon>Bremia</taxon>
    </lineage>
</organism>
<dbReference type="PANTHER" id="PTHR14255">
    <property type="entry name" value="CEREBLON"/>
    <property type="match status" value="1"/>
</dbReference>
<feature type="transmembrane region" description="Helical" evidence="1">
    <location>
        <begin position="318"/>
        <end position="337"/>
    </location>
</feature>
<keyword evidence="1" id="KW-1133">Transmembrane helix</keyword>